<accession>A0A8J3JC78</accession>
<proteinExistence type="predicted"/>
<protein>
    <submittedName>
        <fullName evidence="2">Uncharacterized protein</fullName>
    </submittedName>
</protein>
<dbReference type="EMBL" id="BOMB01000029">
    <property type="protein sequence ID" value="GID14079.1"/>
    <property type="molecule type" value="Genomic_DNA"/>
</dbReference>
<sequence length="119" mass="12813">MNAVADQPLPGRQAPTFEPWAGTTAPAQQGWRHDRTEAHMQRNTTAGRPAASARLDTTVRSRIGILTDRDLLDLADIVGNAVKSGHGLEQLHAGIRAERNRRRGVYLRTGLGTAALGIA</sequence>
<keyword evidence="3" id="KW-1185">Reference proteome</keyword>
<organism evidence="2 3">
    <name type="scientific">Actinocatenispora rupis</name>
    <dbReference type="NCBI Taxonomy" id="519421"/>
    <lineage>
        <taxon>Bacteria</taxon>
        <taxon>Bacillati</taxon>
        <taxon>Actinomycetota</taxon>
        <taxon>Actinomycetes</taxon>
        <taxon>Micromonosporales</taxon>
        <taxon>Micromonosporaceae</taxon>
        <taxon>Actinocatenispora</taxon>
    </lineage>
</organism>
<reference evidence="2" key="1">
    <citation type="submission" date="2021-01" db="EMBL/GenBank/DDBJ databases">
        <title>Whole genome shotgun sequence of Actinocatenispora rupis NBRC 107355.</title>
        <authorList>
            <person name="Komaki H."/>
            <person name="Tamura T."/>
        </authorList>
    </citation>
    <scope>NUCLEOTIDE SEQUENCE</scope>
    <source>
        <strain evidence="2">NBRC 107355</strain>
    </source>
</reference>
<dbReference type="Proteomes" id="UP000612808">
    <property type="component" value="Unassembled WGS sequence"/>
</dbReference>
<evidence type="ECO:0000313" key="3">
    <source>
        <dbReference type="Proteomes" id="UP000612808"/>
    </source>
</evidence>
<dbReference type="RefSeq" id="WP_203661711.1">
    <property type="nucleotide sequence ID" value="NZ_BAAAZM010000001.1"/>
</dbReference>
<name>A0A8J3JC78_9ACTN</name>
<evidence type="ECO:0000256" key="1">
    <source>
        <dbReference type="SAM" id="MobiDB-lite"/>
    </source>
</evidence>
<gene>
    <name evidence="2" type="ORF">Aru02nite_49680</name>
</gene>
<feature type="compositionally biased region" description="Basic and acidic residues" evidence="1">
    <location>
        <begin position="31"/>
        <end position="40"/>
    </location>
</feature>
<evidence type="ECO:0000313" key="2">
    <source>
        <dbReference type="EMBL" id="GID14079.1"/>
    </source>
</evidence>
<comment type="caution">
    <text evidence="2">The sequence shown here is derived from an EMBL/GenBank/DDBJ whole genome shotgun (WGS) entry which is preliminary data.</text>
</comment>
<dbReference type="AlphaFoldDB" id="A0A8J3JC78"/>
<feature type="region of interest" description="Disordered" evidence="1">
    <location>
        <begin position="1"/>
        <end position="52"/>
    </location>
</feature>